<feature type="domain" description="Glycoside hydrolase family 65 central catalytic" evidence="2">
    <location>
        <begin position="313"/>
        <end position="653"/>
    </location>
</feature>
<dbReference type="Proteomes" id="UP000323426">
    <property type="component" value="Unassembled WGS sequence"/>
</dbReference>
<dbReference type="InterPro" id="IPR005194">
    <property type="entry name" value="Glyco_hydro_65_C"/>
</dbReference>
<evidence type="ECO:0000259" key="3">
    <source>
        <dbReference type="Pfam" id="PF03633"/>
    </source>
</evidence>
<organism evidence="5 6">
    <name type="scientific">Adhaeribacter rhizoryzae</name>
    <dbReference type="NCBI Taxonomy" id="2607907"/>
    <lineage>
        <taxon>Bacteria</taxon>
        <taxon>Pseudomonadati</taxon>
        <taxon>Bacteroidota</taxon>
        <taxon>Cytophagia</taxon>
        <taxon>Cytophagales</taxon>
        <taxon>Hymenobacteraceae</taxon>
        <taxon>Adhaeribacter</taxon>
    </lineage>
</organism>
<comment type="caution">
    <text evidence="5">The sequence shown here is derived from an EMBL/GenBank/DDBJ whole genome shotgun (WGS) entry which is preliminary data.</text>
</comment>
<dbReference type="InterPro" id="IPR005195">
    <property type="entry name" value="Glyco_hydro_65_M"/>
</dbReference>
<dbReference type="PANTHER" id="PTHR11051:SF14">
    <property type="entry name" value="MALTOSE PHOSPHORYLASE"/>
    <property type="match status" value="1"/>
</dbReference>
<gene>
    <name evidence="5" type="ORF">F0145_14065</name>
</gene>
<dbReference type="Pfam" id="PF03632">
    <property type="entry name" value="Glyco_hydro_65m"/>
    <property type="match status" value="1"/>
</dbReference>
<evidence type="ECO:0000313" key="6">
    <source>
        <dbReference type="Proteomes" id="UP000323426"/>
    </source>
</evidence>
<keyword evidence="6" id="KW-1185">Reference proteome</keyword>
<dbReference type="SUPFAM" id="SSF74650">
    <property type="entry name" value="Galactose mutarotase-like"/>
    <property type="match status" value="1"/>
</dbReference>
<dbReference type="InterPro" id="IPR008928">
    <property type="entry name" value="6-hairpin_glycosidase_sf"/>
</dbReference>
<comment type="similarity">
    <text evidence="1">Belongs to the glycosyl hydrolase 65 family.</text>
</comment>
<evidence type="ECO:0000259" key="2">
    <source>
        <dbReference type="Pfam" id="PF03632"/>
    </source>
</evidence>
<dbReference type="PIRSF" id="PIRSF036289">
    <property type="entry name" value="Glycosyl_hydrolase_malt_phosph"/>
    <property type="match status" value="1"/>
</dbReference>
<dbReference type="PANTHER" id="PTHR11051">
    <property type="entry name" value="GLYCOSYL HYDROLASE-RELATED"/>
    <property type="match status" value="1"/>
</dbReference>
<dbReference type="Pfam" id="PF03633">
    <property type="entry name" value="Glyco_hydro_65C"/>
    <property type="match status" value="1"/>
</dbReference>
<name>A0A5M6DEH5_9BACT</name>
<dbReference type="EMBL" id="VWSF01000010">
    <property type="protein sequence ID" value="KAA5544806.1"/>
    <property type="molecule type" value="Genomic_DNA"/>
</dbReference>
<dbReference type="SUPFAM" id="SSF48208">
    <property type="entry name" value="Six-hairpin glycosidases"/>
    <property type="match status" value="1"/>
</dbReference>
<dbReference type="GO" id="GO:0004553">
    <property type="term" value="F:hydrolase activity, hydrolyzing O-glycosyl compounds"/>
    <property type="evidence" value="ECO:0007669"/>
    <property type="project" value="TreeGrafter"/>
</dbReference>
<dbReference type="InterPro" id="IPR011013">
    <property type="entry name" value="Gal_mutarotase_sf_dom"/>
</dbReference>
<dbReference type="RefSeq" id="WP_150089055.1">
    <property type="nucleotide sequence ID" value="NZ_VWSF01000010.1"/>
</dbReference>
<dbReference type="Gene3D" id="2.60.420.10">
    <property type="entry name" value="Maltose phosphorylase, domain 3"/>
    <property type="match status" value="1"/>
</dbReference>
<feature type="domain" description="Glycoside hydrolase family 65 N-terminal" evidence="4">
    <location>
        <begin position="13"/>
        <end position="257"/>
    </location>
</feature>
<sequence>MKRYLTLNEWSLIEEGFYPEYNKITESVCSLGNGRMGHRASFEEKYSGETQPGHYVAGISDQNTGTSEYSNQLRNAPNWIGINVEIDGEELDLATCQVLDFRRELNMREGYLERTFQAQLPSGKTVEVSALRFTSIADDELGAIRFAIMPLNFSGAISLTPYIDAHVNTTNINTEQKWQEIDREVEPGAGFIITETPNIPFQVCTGMRLQLEKDNAGVETTVALISQNNYIGNRLTATVNENEQLVLYKYAAVVTSENYPTEKLAIACNLALERAKQIGFAEMLDVQSAVWAEKWQLSDLVIKGDLAAQQAIRFNIFSLNQAYTGEDERLNISPSGFTGETYGDATTWPTEVYCLPFYLATTEPHVARNLLVYQYQHLPKAIENAQKSGFNNGAALFSESTLNGGENLDNLELIAAGIHRNGAIALAIYDYICYTGDTEYLYQHGLEILVGIARFGAQQVNWSEKKNKYELNPNNWYTNALAAWTLEYTLAALQEVKQTAPTRYEALKEILNFDEEKETANWLEISNKMYFPVDEEKGIFLPQDGYLENEQILETKPETNEQQIIPHPDVLEGLYFLEERYDLAAIRRNYDFYAARTGQKAASLLGIHAVLAAKLGYLEQAYDYFMRSARYNLDDYRHETEKSCDLTSMAGAWLAVVKGFGGMRVLNNQLYLNPIKPEQWQSYTFKIRFQGHLLDITVAQSTIKILNQDDQPFTFYLYGKAENIPANNIGSFKRQPEKV</sequence>
<evidence type="ECO:0000259" key="4">
    <source>
        <dbReference type="Pfam" id="PF03636"/>
    </source>
</evidence>
<dbReference type="Gene3D" id="2.70.98.40">
    <property type="entry name" value="Glycoside hydrolase, family 65, N-terminal domain"/>
    <property type="match status" value="1"/>
</dbReference>
<dbReference type="GO" id="GO:0030246">
    <property type="term" value="F:carbohydrate binding"/>
    <property type="evidence" value="ECO:0007669"/>
    <property type="project" value="InterPro"/>
</dbReference>
<reference evidence="5 6" key="1">
    <citation type="submission" date="2019-09" db="EMBL/GenBank/DDBJ databases">
        <title>Genome sequence and assembly of Adhaeribacter sp.</title>
        <authorList>
            <person name="Chhetri G."/>
        </authorList>
    </citation>
    <scope>NUCLEOTIDE SEQUENCE [LARGE SCALE GENOMIC DNA]</scope>
    <source>
        <strain evidence="5 6">DK36</strain>
    </source>
</reference>
<protein>
    <submittedName>
        <fullName evidence="5">Glycoside hydrolase family 65 protein</fullName>
    </submittedName>
</protein>
<dbReference type="Gene3D" id="1.50.10.10">
    <property type="match status" value="1"/>
</dbReference>
<keyword evidence="5" id="KW-0378">Hydrolase</keyword>
<dbReference type="AlphaFoldDB" id="A0A5M6DEH5"/>
<evidence type="ECO:0000313" key="5">
    <source>
        <dbReference type="EMBL" id="KAA5544806.1"/>
    </source>
</evidence>
<proteinExistence type="inferred from homology"/>
<dbReference type="InterPro" id="IPR017045">
    <property type="entry name" value="Malt_Pase/Glycosyl_Hdrlase"/>
</dbReference>
<evidence type="ECO:0000256" key="1">
    <source>
        <dbReference type="ARBA" id="ARBA00006768"/>
    </source>
</evidence>
<dbReference type="GO" id="GO:0005975">
    <property type="term" value="P:carbohydrate metabolic process"/>
    <property type="evidence" value="ECO:0007669"/>
    <property type="project" value="InterPro"/>
</dbReference>
<dbReference type="GO" id="GO:0016757">
    <property type="term" value="F:glycosyltransferase activity"/>
    <property type="evidence" value="ECO:0007669"/>
    <property type="project" value="UniProtKB-ARBA"/>
</dbReference>
<dbReference type="InterPro" id="IPR012341">
    <property type="entry name" value="6hp_glycosidase-like_sf"/>
</dbReference>
<dbReference type="InterPro" id="IPR005196">
    <property type="entry name" value="Glyco_hydro_65_N"/>
</dbReference>
<dbReference type="Pfam" id="PF03636">
    <property type="entry name" value="Glyco_hydro_65N"/>
    <property type="match status" value="1"/>
</dbReference>
<feature type="domain" description="Glycoside hydrolase family 65 C-terminal" evidence="3">
    <location>
        <begin position="663"/>
        <end position="720"/>
    </location>
</feature>
<accession>A0A5M6DEH5</accession>
<dbReference type="InterPro" id="IPR037018">
    <property type="entry name" value="GH65_N"/>
</dbReference>